<evidence type="ECO:0000313" key="1">
    <source>
        <dbReference type="EMBL" id="EET00937.1"/>
    </source>
</evidence>
<dbReference type="VEuPathDB" id="GiardiaDB:GL50581_1817"/>
<evidence type="ECO:0000313" key="2">
    <source>
        <dbReference type="Proteomes" id="UP000002488"/>
    </source>
</evidence>
<organism evidence="1 2">
    <name type="scientific">Giardia intestinalis (strain ATCC 50581 / GS clone H7)</name>
    <name type="common">Giardia lamblia</name>
    <dbReference type="NCBI Taxonomy" id="598745"/>
    <lineage>
        <taxon>Eukaryota</taxon>
        <taxon>Metamonada</taxon>
        <taxon>Diplomonadida</taxon>
        <taxon>Hexamitidae</taxon>
        <taxon>Giardiinae</taxon>
        <taxon>Giardia</taxon>
    </lineage>
</organism>
<comment type="caution">
    <text evidence="1">The sequence shown here is derived from an EMBL/GenBank/DDBJ whole genome shotgun (WGS) entry which is preliminary data.</text>
</comment>
<gene>
    <name evidence="1" type="ORF">GL50581_1817</name>
</gene>
<accession>C6LSS4</accession>
<dbReference type="EMBL" id="ACGJ01002209">
    <property type="protein sequence ID" value="EET00937.1"/>
    <property type="molecule type" value="Genomic_DNA"/>
</dbReference>
<name>C6LSS4_GIAIB</name>
<dbReference type="Proteomes" id="UP000002488">
    <property type="component" value="Unassembled WGS sequence"/>
</dbReference>
<dbReference type="OMA" id="ANESIYH"/>
<proteinExistence type="predicted"/>
<dbReference type="OrthoDB" id="10252230at2759"/>
<reference evidence="1 2" key="1">
    <citation type="journal article" date="2009" name="PLoS Pathog.">
        <title>Draft genome sequencing of giardia intestinalis assemblage B isolate GS: is human giardiasis caused by two different species?</title>
        <authorList>
            <person name="Franzen O."/>
            <person name="Jerlstrom-Hultqvist J."/>
            <person name="Castro E."/>
            <person name="Sherwood E."/>
            <person name="Ankarklev J."/>
            <person name="Reiner D.S."/>
            <person name="Palm D."/>
            <person name="Andersson J.O."/>
            <person name="Andersson B."/>
            <person name="Svard S.G."/>
        </authorList>
    </citation>
    <scope>NUCLEOTIDE SEQUENCE [LARGE SCALE GENOMIC DNA]</scope>
    <source>
        <strain evidence="2">ATCC 50581 / GS clone H7</strain>
    </source>
</reference>
<protein>
    <submittedName>
        <fullName evidence="1">Uncharacterized protein</fullName>
    </submittedName>
</protein>
<sequence>MSRPAPYSVGDLSLVQAGDAEPALVRRVLKCMSDERDIEGLAALVTSANPLISKTARHYLHTNRLYKVIHGKSKRKSYEFPIEAFMPLSVDGVFVRPIPPLDLPRFNDSIRTYLRNHGSMPCHQISLLFFEHDSPYSFIEFLHCYSRQMQRFLCEKLVGELLDFSSKYCCRLEKDESIEQKIARRHYQRLLEYYIKLYSSVRLRIYRMKTSFDKLSQSTALQLRAEDASVETESKSQHLSLSTSLQQLGVQLATPVTAAPPTPDLRELAIESMDSVSPMDDMSVEALNHASWPACSTELPPASVPTVPGNSSTSALLPNSAIITSSENNNQPTALSGIDTLGEFFQCDYTDLDSRQPAVHPNGQFPHELVLELIPTGECIRALAKPYSKLRSFLVKCCSIDPLRFFKALKIYNPDGSYNQEIHNFRLHCQLTKQFAAHYTGNLTYPYHLYDVDLDDLISPFFSQTTYENYVNSRRIPFTSALIGDVLSNVHIKQMQRVPSRIKDFRDKVVLAKTGREIYNDNQCISFIQLIGVHFKQSLNKYGYLLQKPETFIANGYSYATETENDRSQFVVLLKTKAFKKLAEVLQVFVERAIMVECNWTRSSFDGADAVTSSNVLKFVSYNDLVLKYYKHIMELVEIYNSIATTDTKDVFLSSYILPPESQRHLLDDAFANESIYHPCIITSIYFLQFLKEQLGLIEDSEDSYTTQLAYSLLSSLESNPMFAYYYPHAQKLLIASLSSLLVNLLYIFTASEPGDFRTSIYMDMTNISDTLQRLLRHFSLTSFRSSGTEIVMLGSHVCSSLSDKAPRGGSGELSTNCVAQSLEEYIDSNNFTVATEDQLLSTVLPTSEEIDPTDTSRANISTDCANDTTPHRLHQLLKSHNKVYLIKPRSVVYNEAYEILMTIIRDPEALYVFLILMDGVLYAREISPLLLSDDIYLTLLSAAIRFKSRFHQLELVIERLNEISHYWFANRKMLKGLILHETPKGLMVTGPCTDFLAPTPLIDIKAHYARLATHLNSELLVKPSSKPSHSTSSHLIHCTSAPVCNSATDVTVLCTAGDLISSCARSNHIIKSRFSLNERALISLPCPIKITFKYINMLSALDMEEISVMSETLSRTTPIIESLIPFSQSFYMAPLVKFTPYHKGTTVLFKKEDGFDWNEKLPSDLAFESLVIRAVSGSSRRSYQVDAKSRMRIEKLAIAAFKTRFEPFILVLLHIIKMNVQHALSVKLVSLAIHLSFYFRHVLAVCSLGRFLHPMKLKPYNKDFTTVELKVLSHNASVIIYDTIHAHLKKYQMVIDKFLLHALGENLYLQVDRYVLEDLTSIEAHHPRHDLPGDASAEHHVESVDDTSLSAPASVVHSRTNSVFGTGGIDSGLRSFFERKRLSIMSSKASSPLSCSSEVSLGHYNPTQDISLVTYRPLDLSKRLKPATETLNIYFHKSRVFMKDIIDMCERKYFDQFETMEAVMCILKYFVHKHVEAFSGVDGGRPSSGILRRLRLYEYFKRLEITDLICEQIYTTYCFGVPALCIS</sequence>